<accession>A0A5Q0BN98</accession>
<dbReference type="FunFam" id="3.40.630.40:FF:000001">
    <property type="entry name" value="N-acetylmuramoyl-L-alanine amidase"/>
    <property type="match status" value="1"/>
</dbReference>
<dbReference type="Gene3D" id="3.40.630.40">
    <property type="entry name" value="Zn-dependent exopeptidases"/>
    <property type="match status" value="1"/>
</dbReference>
<dbReference type="EC" id="3.5.1.28" evidence="4"/>
<evidence type="ECO:0000313" key="13">
    <source>
        <dbReference type="Proteomes" id="UP000325755"/>
    </source>
</evidence>
<comment type="similarity">
    <text evidence="3">Belongs to the N-acetylmuramoyl-L-alanine amidase 3 family.</text>
</comment>
<comment type="subcellular location">
    <subcellularLocation>
        <location evidence="2">Periplasm</location>
    </subcellularLocation>
</comment>
<evidence type="ECO:0000256" key="9">
    <source>
        <dbReference type="ARBA" id="ARBA00074581"/>
    </source>
</evidence>
<dbReference type="KEGG" id="mmob:F6R98_11450"/>
<protein>
    <recommendedName>
        <fullName evidence="9">N-acetylmuramoyl-L-alanine amidase AmiC</fullName>
        <ecNumber evidence="4">3.5.1.28</ecNumber>
    </recommendedName>
</protein>
<dbReference type="FunCoup" id="A0A5Q0BN98">
    <property type="interactions" value="165"/>
</dbReference>
<dbReference type="OrthoDB" id="9806267at2"/>
<dbReference type="EMBL" id="CP044205">
    <property type="protein sequence ID" value="QFY45069.1"/>
    <property type="molecule type" value="Genomic_DNA"/>
</dbReference>
<keyword evidence="6" id="KW-0574">Periplasm</keyword>
<dbReference type="GO" id="GO:0030288">
    <property type="term" value="C:outer membrane-bounded periplasmic space"/>
    <property type="evidence" value="ECO:0007669"/>
    <property type="project" value="TreeGrafter"/>
</dbReference>
<dbReference type="PANTHER" id="PTHR30404:SF0">
    <property type="entry name" value="N-ACETYLMURAMOYL-L-ALANINE AMIDASE AMIC"/>
    <property type="match status" value="1"/>
</dbReference>
<organism evidence="12 13">
    <name type="scientific">Candidatus Methylospira mobilis</name>
    <dbReference type="NCBI Taxonomy" id="1808979"/>
    <lineage>
        <taxon>Bacteria</taxon>
        <taxon>Pseudomonadati</taxon>
        <taxon>Pseudomonadota</taxon>
        <taxon>Gammaproteobacteria</taxon>
        <taxon>Methylococcales</taxon>
        <taxon>Methylococcaceae</taxon>
        <taxon>Candidatus Methylospira</taxon>
    </lineage>
</organism>
<feature type="region of interest" description="Disordered" evidence="10">
    <location>
        <begin position="368"/>
        <end position="390"/>
    </location>
</feature>
<dbReference type="SUPFAM" id="SSF53187">
    <property type="entry name" value="Zn-dependent exopeptidases"/>
    <property type="match status" value="1"/>
</dbReference>
<dbReference type="InterPro" id="IPR002508">
    <property type="entry name" value="MurNAc-LAA_cat"/>
</dbReference>
<dbReference type="Pfam" id="PF01520">
    <property type="entry name" value="Amidase_3"/>
    <property type="match status" value="1"/>
</dbReference>
<comment type="catalytic activity">
    <reaction evidence="1">
        <text>Hydrolyzes the link between N-acetylmuramoyl residues and L-amino acid residues in certain cell-wall glycopeptides.</text>
        <dbReference type="EC" id="3.5.1.28"/>
    </reaction>
</comment>
<dbReference type="SMART" id="SM00646">
    <property type="entry name" value="Ami_3"/>
    <property type="match status" value="1"/>
</dbReference>
<evidence type="ECO:0000313" key="12">
    <source>
        <dbReference type="EMBL" id="QFY45069.1"/>
    </source>
</evidence>
<evidence type="ECO:0000256" key="3">
    <source>
        <dbReference type="ARBA" id="ARBA00010860"/>
    </source>
</evidence>
<keyword evidence="7" id="KW-0378">Hydrolase</keyword>
<dbReference type="GO" id="GO:0071555">
    <property type="term" value="P:cell wall organization"/>
    <property type="evidence" value="ECO:0007669"/>
    <property type="project" value="UniProtKB-KW"/>
</dbReference>
<evidence type="ECO:0000256" key="7">
    <source>
        <dbReference type="ARBA" id="ARBA00022801"/>
    </source>
</evidence>
<dbReference type="AlphaFoldDB" id="A0A5Q0BN98"/>
<keyword evidence="13" id="KW-1185">Reference proteome</keyword>
<feature type="domain" description="MurNAc-LAA" evidence="11">
    <location>
        <begin position="205"/>
        <end position="360"/>
    </location>
</feature>
<evidence type="ECO:0000256" key="1">
    <source>
        <dbReference type="ARBA" id="ARBA00001561"/>
    </source>
</evidence>
<gene>
    <name evidence="12" type="ORF">F6R98_11450</name>
</gene>
<keyword evidence="8" id="KW-0961">Cell wall biogenesis/degradation</keyword>
<dbReference type="InterPro" id="IPR050695">
    <property type="entry name" value="N-acetylmuramoyl_amidase_3"/>
</dbReference>
<dbReference type="InParanoid" id="A0A5Q0BN98"/>
<evidence type="ECO:0000256" key="2">
    <source>
        <dbReference type="ARBA" id="ARBA00004418"/>
    </source>
</evidence>
<feature type="region of interest" description="Disordered" evidence="10">
    <location>
        <begin position="108"/>
        <end position="131"/>
    </location>
</feature>
<reference evidence="12 13" key="1">
    <citation type="submission" date="2019-09" db="EMBL/GenBank/DDBJ databases">
        <title>Ecophysiology of the spiral-shaped methanotroph Methylospira mobilis as revealed by the complete genome sequence.</title>
        <authorList>
            <person name="Oshkin I.Y."/>
            <person name="Dedysh S.N."/>
            <person name="Miroshnikov K."/>
            <person name="Danilova O.V."/>
            <person name="Hakobyan A."/>
            <person name="Liesack W."/>
        </authorList>
    </citation>
    <scope>NUCLEOTIDE SEQUENCE [LARGE SCALE GENOMIC DNA]</scope>
    <source>
        <strain evidence="12 13">Shm1</strain>
    </source>
</reference>
<proteinExistence type="inferred from homology"/>
<evidence type="ECO:0000259" key="11">
    <source>
        <dbReference type="SMART" id="SM00646"/>
    </source>
</evidence>
<dbReference type="Proteomes" id="UP000325755">
    <property type="component" value="Chromosome"/>
</dbReference>
<sequence>MTLDVNANGVVSATLQFDIPVAAQVGVTSNGDAVRIDIPHAQLAQSYQTPRAIAPVKAIRLHNGSDKLGLKLALAPARGDRYRLSSSGQGKQVRVRLRPMEESAAVAAVPAAADKNKNKSAKSATPPAMADTVKYDSKTRPQWVVAIDAGHGGKDTGAIGSAGIREKDVVLSIAKKLSTLINAEPNMKAVMVRKGDAFIDLAHRAEIARNAHADLFVSLHADAYIHDDVRGSSVFTLSEHGASSVAAKWLADRENAADLVGGVKLRDKNKLLASVLLDLSQSAAMKSSDRAARRILRALEKKHGLHHHDIQKAGFVVLKSPDMPSVLVETAFISNPADEKNLIDERYQIRIASSIFEGIRSYFGRNKESQGMTADSGGSSSSAVLAALQP</sequence>
<dbReference type="GO" id="GO:0009253">
    <property type="term" value="P:peptidoglycan catabolic process"/>
    <property type="evidence" value="ECO:0007669"/>
    <property type="project" value="InterPro"/>
</dbReference>
<evidence type="ECO:0000256" key="6">
    <source>
        <dbReference type="ARBA" id="ARBA00022764"/>
    </source>
</evidence>
<dbReference type="PANTHER" id="PTHR30404">
    <property type="entry name" value="N-ACETYLMURAMOYL-L-ALANINE AMIDASE"/>
    <property type="match status" value="1"/>
</dbReference>
<evidence type="ECO:0000256" key="5">
    <source>
        <dbReference type="ARBA" id="ARBA00022729"/>
    </source>
</evidence>
<evidence type="ECO:0000256" key="4">
    <source>
        <dbReference type="ARBA" id="ARBA00011901"/>
    </source>
</evidence>
<evidence type="ECO:0000256" key="10">
    <source>
        <dbReference type="SAM" id="MobiDB-lite"/>
    </source>
</evidence>
<dbReference type="GO" id="GO:0008745">
    <property type="term" value="F:N-acetylmuramoyl-L-alanine amidase activity"/>
    <property type="evidence" value="ECO:0007669"/>
    <property type="project" value="UniProtKB-EC"/>
</dbReference>
<keyword evidence="5" id="KW-0732">Signal</keyword>
<name>A0A5Q0BN98_9GAMM</name>
<dbReference type="CDD" id="cd02696">
    <property type="entry name" value="MurNAc-LAA"/>
    <property type="match status" value="1"/>
</dbReference>
<evidence type="ECO:0000256" key="8">
    <source>
        <dbReference type="ARBA" id="ARBA00023316"/>
    </source>
</evidence>